<keyword evidence="1" id="KW-0472">Membrane</keyword>
<dbReference type="PANTHER" id="PTHR33604:SF1">
    <property type="entry name" value="GLYCOSYLTRANSFERASE FAMILY PROTEIN 2"/>
    <property type="match status" value="1"/>
</dbReference>
<reference evidence="2 3" key="1">
    <citation type="journal article" date="2023" name="Hortic Res">
        <title>Pangenome of water caltrop reveals structural variations and asymmetric subgenome divergence after allopolyploidization.</title>
        <authorList>
            <person name="Zhang X."/>
            <person name="Chen Y."/>
            <person name="Wang L."/>
            <person name="Yuan Y."/>
            <person name="Fang M."/>
            <person name="Shi L."/>
            <person name="Lu R."/>
            <person name="Comes H.P."/>
            <person name="Ma Y."/>
            <person name="Chen Y."/>
            <person name="Huang G."/>
            <person name="Zhou Y."/>
            <person name="Zheng Z."/>
            <person name="Qiu Y."/>
        </authorList>
    </citation>
    <scope>NUCLEOTIDE SEQUENCE [LARGE SCALE GENOMIC DNA]</scope>
    <source>
        <strain evidence="2">F231</strain>
    </source>
</reference>
<sequence>MGLVRNSAMRSGEYLEGMLSDYVASNGSSGAGNGKTAKGIRPTSARFVAALTCLQFAFAVYATFLLYYMSPIVDLRSTGSDFSWATRMASQWKQLIIPPHVLSRYQESPAASSGGILLQRLPVNPSEVCEQEKIDFVQKKSNDAIMIKLKRELYEEVLEFQRRSFGAETLPQLMAMKSKWDLKGPNRPKITVILNHFKRKTLCAQLESLLHQTLPFHHVWVLSFGSPNEISLRRIVESYNDSRITFISSTYDFKYYGRFQMALQTEADLVYIVDDDMIPGRKMLQILAHVAGTEKYRNSVLGSIGRILPFRQKDFTFPSYRKFRSKEAGLYLPDPAYDITVDQVVQVDFLSSSWFLSAELVKTLFIETPFTFMTGEDLHLSYQLQKYRDAGSFVLPVDPNDKETWGDSEHRLAYVSETTVIFKDVVQVRDDQWWRALSTGYITQWAAMHPQKIDALFYAHSLSEVRCLAPLLEKFRTTVGRKAYIAVSGGDFCSCEEAAAALKWPITACKERRFKIFDLGVGAVAGGLSRSEVPVVQGVYSSMKGLIKMHNPSLVITVDDIDINVRKALRMAAESGGNGTTALVFLPRASVPKVLWMADLRPTALPNWNKMRISINIITQDRSTSLQRLLDSLSKAYYVGDEIPISFNMDSKVDEATIKLVGSFDWPHGPKTLRRRIIQGGLIRAVSESWYPASDDDYGLLLEDDIEVSPYYYLWIKYALLAYHYDPQVSLPELSSISLYTPKLVEVVKERPKWNPTEFFKDIHPNTPYLHQLPCSWGAVFFPKQWREFYVYMNMRFTEDAKANPVQIPKSRTNGWQASWKKFLIDMMYLRGYVSLYPNFPNQASFSTNHMEPGAHISAKDNVVKHDKTDFEVPLLKEDFRALLPGGKMPPASRLPSLNLFNQPVSLKGLKAAGAKLGQDVLRCDNRTEVVSVHHDTGLPMACTKF</sequence>
<evidence type="ECO:0000313" key="3">
    <source>
        <dbReference type="Proteomes" id="UP001346149"/>
    </source>
</evidence>
<keyword evidence="1" id="KW-1133">Transmembrane helix</keyword>
<name>A0AAN7K9B9_TRANT</name>
<keyword evidence="1" id="KW-0812">Transmembrane</keyword>
<feature type="transmembrane region" description="Helical" evidence="1">
    <location>
        <begin position="47"/>
        <end position="69"/>
    </location>
</feature>
<gene>
    <name evidence="2" type="ORF">SAY86_008349</name>
</gene>
<dbReference type="EMBL" id="JAXQNO010000024">
    <property type="protein sequence ID" value="KAK4762581.1"/>
    <property type="molecule type" value="Genomic_DNA"/>
</dbReference>
<organism evidence="2 3">
    <name type="scientific">Trapa natans</name>
    <name type="common">Water chestnut</name>
    <dbReference type="NCBI Taxonomy" id="22666"/>
    <lineage>
        <taxon>Eukaryota</taxon>
        <taxon>Viridiplantae</taxon>
        <taxon>Streptophyta</taxon>
        <taxon>Embryophyta</taxon>
        <taxon>Tracheophyta</taxon>
        <taxon>Spermatophyta</taxon>
        <taxon>Magnoliopsida</taxon>
        <taxon>eudicotyledons</taxon>
        <taxon>Gunneridae</taxon>
        <taxon>Pentapetalae</taxon>
        <taxon>rosids</taxon>
        <taxon>malvids</taxon>
        <taxon>Myrtales</taxon>
        <taxon>Lythraceae</taxon>
        <taxon>Trapa</taxon>
    </lineage>
</organism>
<dbReference type="SUPFAM" id="SSF53448">
    <property type="entry name" value="Nucleotide-diphospho-sugar transferases"/>
    <property type="match status" value="2"/>
</dbReference>
<dbReference type="Proteomes" id="UP001346149">
    <property type="component" value="Unassembled WGS sequence"/>
</dbReference>
<evidence type="ECO:0000313" key="2">
    <source>
        <dbReference type="EMBL" id="KAK4762581.1"/>
    </source>
</evidence>
<dbReference type="AlphaFoldDB" id="A0AAN7K9B9"/>
<proteinExistence type="predicted"/>
<dbReference type="CDD" id="cd00761">
    <property type="entry name" value="Glyco_tranf_GTA_type"/>
    <property type="match status" value="1"/>
</dbReference>
<comment type="caution">
    <text evidence="2">The sequence shown here is derived from an EMBL/GenBank/DDBJ whole genome shotgun (WGS) entry which is preliminary data.</text>
</comment>
<dbReference type="InterPro" id="IPR029044">
    <property type="entry name" value="Nucleotide-diphossugar_trans"/>
</dbReference>
<keyword evidence="3" id="KW-1185">Reference proteome</keyword>
<evidence type="ECO:0008006" key="4">
    <source>
        <dbReference type="Google" id="ProtNLM"/>
    </source>
</evidence>
<evidence type="ECO:0000256" key="1">
    <source>
        <dbReference type="SAM" id="Phobius"/>
    </source>
</evidence>
<dbReference type="PANTHER" id="PTHR33604">
    <property type="entry name" value="OSJNBA0004B13.7 PROTEIN"/>
    <property type="match status" value="1"/>
</dbReference>
<protein>
    <recommendedName>
        <fullName evidence="4">Glycosyltransferase family protein 2</fullName>
    </recommendedName>
</protein>
<accession>A0AAN7K9B9</accession>
<dbReference type="Gene3D" id="3.90.550.10">
    <property type="entry name" value="Spore Coat Polysaccharide Biosynthesis Protein SpsA, Chain A"/>
    <property type="match status" value="2"/>
</dbReference>